<dbReference type="EMBL" id="JANPWB010000003">
    <property type="protein sequence ID" value="KAJ1204251.1"/>
    <property type="molecule type" value="Genomic_DNA"/>
</dbReference>
<evidence type="ECO:0000313" key="3">
    <source>
        <dbReference type="Proteomes" id="UP001066276"/>
    </source>
</evidence>
<protein>
    <submittedName>
        <fullName evidence="2">Uncharacterized protein</fullName>
    </submittedName>
</protein>
<proteinExistence type="predicted"/>
<accession>A0AAV7VVB2</accession>
<comment type="caution">
    <text evidence="2">The sequence shown here is derived from an EMBL/GenBank/DDBJ whole genome shotgun (WGS) entry which is preliminary data.</text>
</comment>
<evidence type="ECO:0000313" key="2">
    <source>
        <dbReference type="EMBL" id="KAJ1204251.1"/>
    </source>
</evidence>
<keyword evidence="3" id="KW-1185">Reference proteome</keyword>
<reference evidence="2" key="1">
    <citation type="journal article" date="2022" name="bioRxiv">
        <title>Sequencing and chromosome-scale assembly of the giantPleurodeles waltlgenome.</title>
        <authorList>
            <person name="Brown T."/>
            <person name="Elewa A."/>
            <person name="Iarovenko S."/>
            <person name="Subramanian E."/>
            <person name="Araus A.J."/>
            <person name="Petzold A."/>
            <person name="Susuki M."/>
            <person name="Suzuki K.-i.T."/>
            <person name="Hayashi T."/>
            <person name="Toyoda A."/>
            <person name="Oliveira C."/>
            <person name="Osipova E."/>
            <person name="Leigh N.D."/>
            <person name="Simon A."/>
            <person name="Yun M.H."/>
        </authorList>
    </citation>
    <scope>NUCLEOTIDE SEQUENCE</scope>
    <source>
        <strain evidence="2">20211129_DDA</strain>
        <tissue evidence="2">Liver</tissue>
    </source>
</reference>
<dbReference type="AlphaFoldDB" id="A0AAV7VVB2"/>
<name>A0AAV7VVB2_PLEWA</name>
<evidence type="ECO:0000256" key="1">
    <source>
        <dbReference type="SAM" id="MobiDB-lite"/>
    </source>
</evidence>
<dbReference type="Proteomes" id="UP001066276">
    <property type="component" value="Chromosome 2_1"/>
</dbReference>
<feature type="region of interest" description="Disordered" evidence="1">
    <location>
        <begin position="1"/>
        <end position="32"/>
    </location>
</feature>
<sequence length="93" mass="10393">MREQVVKTRKAGSIVPRGSEKATRAGRWSDGATHMNETTSANYVVNHKFGVAVDEFINLICDWCVVLKLSQLIFDEAAHITMSTFVGSMWCGW</sequence>
<organism evidence="2 3">
    <name type="scientific">Pleurodeles waltl</name>
    <name type="common">Iberian ribbed newt</name>
    <dbReference type="NCBI Taxonomy" id="8319"/>
    <lineage>
        <taxon>Eukaryota</taxon>
        <taxon>Metazoa</taxon>
        <taxon>Chordata</taxon>
        <taxon>Craniata</taxon>
        <taxon>Vertebrata</taxon>
        <taxon>Euteleostomi</taxon>
        <taxon>Amphibia</taxon>
        <taxon>Batrachia</taxon>
        <taxon>Caudata</taxon>
        <taxon>Salamandroidea</taxon>
        <taxon>Salamandridae</taxon>
        <taxon>Pleurodelinae</taxon>
        <taxon>Pleurodeles</taxon>
    </lineage>
</organism>
<gene>
    <name evidence="2" type="ORF">NDU88_008032</name>
</gene>